<dbReference type="Proteomes" id="UP000027222">
    <property type="component" value="Unassembled WGS sequence"/>
</dbReference>
<reference evidence="2" key="1">
    <citation type="journal article" date="2014" name="Proc. Natl. Acad. Sci. U.S.A.">
        <title>Extensive sampling of basidiomycete genomes demonstrates inadequacy of the white-rot/brown-rot paradigm for wood decay fungi.</title>
        <authorList>
            <person name="Riley R."/>
            <person name="Salamov A.A."/>
            <person name="Brown D.W."/>
            <person name="Nagy L.G."/>
            <person name="Floudas D."/>
            <person name="Held B.W."/>
            <person name="Levasseur A."/>
            <person name="Lombard V."/>
            <person name="Morin E."/>
            <person name="Otillar R."/>
            <person name="Lindquist E.A."/>
            <person name="Sun H."/>
            <person name="LaButti K.M."/>
            <person name="Schmutz J."/>
            <person name="Jabbour D."/>
            <person name="Luo H."/>
            <person name="Baker S.E."/>
            <person name="Pisabarro A.G."/>
            <person name="Walton J.D."/>
            <person name="Blanchette R.A."/>
            <person name="Henrissat B."/>
            <person name="Martin F."/>
            <person name="Cullen D."/>
            <person name="Hibbett D.S."/>
            <person name="Grigoriev I.V."/>
        </authorList>
    </citation>
    <scope>NUCLEOTIDE SEQUENCE [LARGE SCALE GENOMIC DNA]</scope>
    <source>
        <strain evidence="2">CBS 339.88</strain>
    </source>
</reference>
<evidence type="ECO:0000313" key="2">
    <source>
        <dbReference type="Proteomes" id="UP000027222"/>
    </source>
</evidence>
<name>A0A067SQN6_GALM3</name>
<keyword evidence="2" id="KW-1185">Reference proteome</keyword>
<dbReference type="HOGENOM" id="CLU_2015453_0_0_1"/>
<protein>
    <submittedName>
        <fullName evidence="1">Uncharacterized protein</fullName>
    </submittedName>
</protein>
<sequence>MGLVACTKGKRDTTALCRQLNSSLDEFVTISVTVADCLSKCKATESCGQFPFKVRRHYKAFKSDRKAGRIRIAVISTPHLSHSHTPMTIDLFFGFSIFFPMQNILWMGSNVWKNKVWYVWGTR</sequence>
<dbReference type="AlphaFoldDB" id="A0A067SQN6"/>
<accession>A0A067SQN6</accession>
<evidence type="ECO:0000313" key="1">
    <source>
        <dbReference type="EMBL" id="KDR73270.1"/>
    </source>
</evidence>
<organism evidence="1 2">
    <name type="scientific">Galerina marginata (strain CBS 339.88)</name>
    <dbReference type="NCBI Taxonomy" id="685588"/>
    <lineage>
        <taxon>Eukaryota</taxon>
        <taxon>Fungi</taxon>
        <taxon>Dikarya</taxon>
        <taxon>Basidiomycota</taxon>
        <taxon>Agaricomycotina</taxon>
        <taxon>Agaricomycetes</taxon>
        <taxon>Agaricomycetidae</taxon>
        <taxon>Agaricales</taxon>
        <taxon>Agaricineae</taxon>
        <taxon>Strophariaceae</taxon>
        <taxon>Galerina</taxon>
    </lineage>
</organism>
<gene>
    <name evidence="1" type="ORF">GALMADRAFT_228372</name>
</gene>
<dbReference type="EMBL" id="KL142386">
    <property type="protein sequence ID" value="KDR73270.1"/>
    <property type="molecule type" value="Genomic_DNA"/>
</dbReference>
<proteinExistence type="predicted"/>